<dbReference type="UniPathway" id="UPA00094"/>
<gene>
    <name evidence="20" type="primary">fabB</name>
    <name evidence="20" type="ORF">MoryE10_11780</name>
</gene>
<dbReference type="EMBL" id="AP019782">
    <property type="protein sequence ID" value="BBL70572.1"/>
    <property type="molecule type" value="Genomic_DNA"/>
</dbReference>
<dbReference type="GO" id="GO:0004315">
    <property type="term" value="F:3-oxoacyl-[acyl-carrier-protein] synthase activity"/>
    <property type="evidence" value="ECO:0007669"/>
    <property type="project" value="UniProtKB-EC"/>
</dbReference>
<evidence type="ECO:0000313" key="21">
    <source>
        <dbReference type="Proteomes" id="UP000824988"/>
    </source>
</evidence>
<evidence type="ECO:0000256" key="5">
    <source>
        <dbReference type="ARBA" id="ARBA00013191"/>
    </source>
</evidence>
<dbReference type="AlphaFoldDB" id="A0A8D4VQ33"/>
<keyword evidence="12" id="KW-0012">Acyltransferase</keyword>
<dbReference type="SMART" id="SM00825">
    <property type="entry name" value="PKS_KS"/>
    <property type="match status" value="1"/>
</dbReference>
<proteinExistence type="inferred from homology"/>
<dbReference type="EC" id="2.3.1.41" evidence="5"/>
<keyword evidence="8 18" id="KW-0808">Transferase</keyword>
<dbReference type="Proteomes" id="UP000824988">
    <property type="component" value="Chromosome"/>
</dbReference>
<dbReference type="Pfam" id="PF02801">
    <property type="entry name" value="Ketoacyl-synt_C"/>
    <property type="match status" value="1"/>
</dbReference>
<keyword evidence="11" id="KW-0275">Fatty acid biosynthesis</keyword>
<keyword evidence="10" id="KW-0443">Lipid metabolism</keyword>
<evidence type="ECO:0000256" key="14">
    <source>
        <dbReference type="ARBA" id="ARBA00041620"/>
    </source>
</evidence>
<evidence type="ECO:0000256" key="18">
    <source>
        <dbReference type="RuleBase" id="RU003694"/>
    </source>
</evidence>
<sequence length="416" mass="43115">MRQRRVVVTGVGIVSSIGHGYAEVVANLKQGNSGLCAMPQWRELGFPSTVAGNLGDVAGKIASSGIKKSQLAYASDGAVFSVLAAKDAVDDAGLTEADLQSPRTGCIVGSGVGGLTAIYQGAEKVYRNQVKRVNPYTVCHAMSSSCSASLANIFGVKGRSYSISSACATSTHNIGHAYELIRDGVMDLSLAGGAEELNELIAGAFAAMRMALSSQYNDTPEKASRPYDQNRDGFVISGGGGIVILEELQRAQARGAKIYAEILGFGANSEGGTMIFPETEGLQTAACISAALESAKLAPADIGYINTHGTATQQGDLAEVNGIRKVFGEQVPPFSSTKSMTGHAIGASGAQEAIYCIGMLEHGFLAPSINIETLDPAFEGLPIVRETADTAVDVAMSNSLGFGGTNAVLVLGRYRD</sequence>
<reference evidence="20" key="1">
    <citation type="submission" date="2019-06" db="EMBL/GenBank/DDBJ databases">
        <title>Complete genome sequence of Methylogaea oryzae strain JCM16910.</title>
        <authorList>
            <person name="Asakawa S."/>
        </authorList>
    </citation>
    <scope>NUCLEOTIDE SEQUENCE</scope>
    <source>
        <strain evidence="20">E10</strain>
    </source>
</reference>
<evidence type="ECO:0000256" key="7">
    <source>
        <dbReference type="ARBA" id="ARBA00022516"/>
    </source>
</evidence>
<keyword evidence="7" id="KW-0444">Lipid biosynthesis</keyword>
<evidence type="ECO:0000256" key="1">
    <source>
        <dbReference type="ARBA" id="ARBA00004496"/>
    </source>
</evidence>
<protein>
    <recommendedName>
        <fullName evidence="13">3-oxoacyl-[acyl-carrier-protein] synthase 1</fullName>
        <ecNumber evidence="5">2.3.1.41</ecNumber>
    </recommendedName>
    <alternativeName>
        <fullName evidence="14">3-oxoacyl-[acyl-carrier-protein] synthase I</fullName>
    </alternativeName>
    <alternativeName>
        <fullName evidence="15">Beta-ketoacyl-ACP synthase I</fullName>
    </alternativeName>
</protein>
<evidence type="ECO:0000256" key="10">
    <source>
        <dbReference type="ARBA" id="ARBA00023098"/>
    </source>
</evidence>
<evidence type="ECO:0000256" key="15">
    <source>
        <dbReference type="ARBA" id="ARBA00042143"/>
    </source>
</evidence>
<comment type="catalytic activity">
    <reaction evidence="17">
        <text>a fatty acyl-[ACP] + malonyl-[ACP] + H(+) = a 3-oxoacyl-[ACP] + holo-[ACP] + CO2</text>
        <dbReference type="Rhea" id="RHEA:22836"/>
        <dbReference type="Rhea" id="RHEA-COMP:9623"/>
        <dbReference type="Rhea" id="RHEA-COMP:9685"/>
        <dbReference type="Rhea" id="RHEA-COMP:9916"/>
        <dbReference type="Rhea" id="RHEA-COMP:14125"/>
        <dbReference type="ChEBI" id="CHEBI:15378"/>
        <dbReference type="ChEBI" id="CHEBI:16526"/>
        <dbReference type="ChEBI" id="CHEBI:64479"/>
        <dbReference type="ChEBI" id="CHEBI:78449"/>
        <dbReference type="ChEBI" id="CHEBI:78776"/>
        <dbReference type="ChEBI" id="CHEBI:138651"/>
        <dbReference type="EC" id="2.3.1.41"/>
    </reaction>
    <physiologicalReaction direction="left-to-right" evidence="17">
        <dbReference type="Rhea" id="RHEA:22837"/>
    </physiologicalReaction>
</comment>
<dbReference type="RefSeq" id="WP_221048512.1">
    <property type="nucleotide sequence ID" value="NZ_AP019782.1"/>
</dbReference>
<keyword evidence="6" id="KW-0963">Cytoplasm</keyword>
<dbReference type="InterPro" id="IPR014030">
    <property type="entry name" value="Ketoacyl_synth_N"/>
</dbReference>
<organism evidence="20 21">
    <name type="scientific">Methylogaea oryzae</name>
    <dbReference type="NCBI Taxonomy" id="1295382"/>
    <lineage>
        <taxon>Bacteria</taxon>
        <taxon>Pseudomonadati</taxon>
        <taxon>Pseudomonadota</taxon>
        <taxon>Gammaproteobacteria</taxon>
        <taxon>Methylococcales</taxon>
        <taxon>Methylococcaceae</taxon>
        <taxon>Methylogaea</taxon>
    </lineage>
</organism>
<dbReference type="PROSITE" id="PS52004">
    <property type="entry name" value="KS3_2"/>
    <property type="match status" value="1"/>
</dbReference>
<evidence type="ECO:0000256" key="6">
    <source>
        <dbReference type="ARBA" id="ARBA00022490"/>
    </source>
</evidence>
<comment type="subcellular location">
    <subcellularLocation>
        <location evidence="1">Cytoplasm</location>
    </subcellularLocation>
</comment>
<keyword evidence="9" id="KW-0276">Fatty acid metabolism</keyword>
<dbReference type="PANTHER" id="PTHR11712:SF306">
    <property type="entry name" value="3-OXOACYL-[ACYL-CARRIER-PROTEIN] SYNTHASE 1"/>
    <property type="match status" value="1"/>
</dbReference>
<evidence type="ECO:0000256" key="9">
    <source>
        <dbReference type="ARBA" id="ARBA00022832"/>
    </source>
</evidence>
<dbReference type="GO" id="GO:0006633">
    <property type="term" value="P:fatty acid biosynthetic process"/>
    <property type="evidence" value="ECO:0007669"/>
    <property type="project" value="UniProtKB-UniPathway"/>
</dbReference>
<evidence type="ECO:0000256" key="11">
    <source>
        <dbReference type="ARBA" id="ARBA00023160"/>
    </source>
</evidence>
<dbReference type="InterPro" id="IPR020841">
    <property type="entry name" value="PKS_Beta-ketoAc_synthase_dom"/>
</dbReference>
<dbReference type="InterPro" id="IPR018201">
    <property type="entry name" value="Ketoacyl_synth_AS"/>
</dbReference>
<dbReference type="PANTHER" id="PTHR11712">
    <property type="entry name" value="POLYKETIDE SYNTHASE-RELATED"/>
    <property type="match status" value="1"/>
</dbReference>
<evidence type="ECO:0000256" key="8">
    <source>
        <dbReference type="ARBA" id="ARBA00022679"/>
    </source>
</evidence>
<dbReference type="PROSITE" id="PS00606">
    <property type="entry name" value="KS3_1"/>
    <property type="match status" value="1"/>
</dbReference>
<evidence type="ECO:0000256" key="13">
    <source>
        <dbReference type="ARBA" id="ARBA00039450"/>
    </source>
</evidence>
<dbReference type="CDD" id="cd00834">
    <property type="entry name" value="KAS_I_II"/>
    <property type="match status" value="1"/>
</dbReference>
<dbReference type="Pfam" id="PF00109">
    <property type="entry name" value="ketoacyl-synt"/>
    <property type="match status" value="1"/>
</dbReference>
<evidence type="ECO:0000256" key="17">
    <source>
        <dbReference type="ARBA" id="ARBA00048506"/>
    </source>
</evidence>
<keyword evidence="21" id="KW-1185">Reference proteome</keyword>
<evidence type="ECO:0000256" key="4">
    <source>
        <dbReference type="ARBA" id="ARBA00011738"/>
    </source>
</evidence>
<dbReference type="InterPro" id="IPR014031">
    <property type="entry name" value="Ketoacyl_synth_C"/>
</dbReference>
<dbReference type="GO" id="GO:0005829">
    <property type="term" value="C:cytosol"/>
    <property type="evidence" value="ECO:0007669"/>
    <property type="project" value="TreeGrafter"/>
</dbReference>
<accession>A0A8D4VQ33</accession>
<evidence type="ECO:0000256" key="16">
    <source>
        <dbReference type="ARBA" id="ARBA00048121"/>
    </source>
</evidence>
<feature type="domain" description="Ketosynthase family 3 (KS3)" evidence="19">
    <location>
        <begin position="3"/>
        <end position="413"/>
    </location>
</feature>
<comment type="subunit">
    <text evidence="4">Homodimer.</text>
</comment>
<evidence type="ECO:0000313" key="20">
    <source>
        <dbReference type="EMBL" id="BBL70572.1"/>
    </source>
</evidence>
<dbReference type="InterPro" id="IPR000794">
    <property type="entry name" value="Beta-ketoacyl_synthase"/>
</dbReference>
<comment type="similarity">
    <text evidence="3 18">Belongs to the thiolase-like superfamily. Beta-ketoacyl-ACP synthases family.</text>
</comment>
<comment type="pathway">
    <text evidence="2">Lipid metabolism; fatty acid biosynthesis.</text>
</comment>
<dbReference type="KEGG" id="moz:MoryE10_11780"/>
<comment type="catalytic activity">
    <reaction evidence="16">
        <text>(3Z)-decenoyl-[ACP] + malonyl-[ACP] + H(+) = 3-oxo-(5Z)-dodecenoyl-[ACP] + holo-[ACP] + CO2</text>
        <dbReference type="Rhea" id="RHEA:54940"/>
        <dbReference type="Rhea" id="RHEA-COMP:9623"/>
        <dbReference type="Rhea" id="RHEA-COMP:9685"/>
        <dbReference type="Rhea" id="RHEA-COMP:9927"/>
        <dbReference type="Rhea" id="RHEA-COMP:14042"/>
        <dbReference type="ChEBI" id="CHEBI:15378"/>
        <dbReference type="ChEBI" id="CHEBI:16526"/>
        <dbReference type="ChEBI" id="CHEBI:64479"/>
        <dbReference type="ChEBI" id="CHEBI:78449"/>
        <dbReference type="ChEBI" id="CHEBI:78798"/>
        <dbReference type="ChEBI" id="CHEBI:138410"/>
    </reaction>
    <physiologicalReaction direction="left-to-right" evidence="16">
        <dbReference type="Rhea" id="RHEA:54941"/>
    </physiologicalReaction>
</comment>
<name>A0A8D4VQ33_9GAMM</name>
<dbReference type="FunFam" id="3.40.47.10:FF:000018">
    <property type="entry name" value="3-oxoacyl-[acyl-carrier-protein] synthase 2"/>
    <property type="match status" value="1"/>
</dbReference>
<evidence type="ECO:0000256" key="12">
    <source>
        <dbReference type="ARBA" id="ARBA00023315"/>
    </source>
</evidence>
<evidence type="ECO:0000256" key="2">
    <source>
        <dbReference type="ARBA" id="ARBA00005194"/>
    </source>
</evidence>
<evidence type="ECO:0000259" key="19">
    <source>
        <dbReference type="PROSITE" id="PS52004"/>
    </source>
</evidence>
<evidence type="ECO:0000256" key="3">
    <source>
        <dbReference type="ARBA" id="ARBA00008467"/>
    </source>
</evidence>